<dbReference type="InterPro" id="IPR012337">
    <property type="entry name" value="RNaseH-like_sf"/>
</dbReference>
<dbReference type="SUPFAM" id="SSF53098">
    <property type="entry name" value="Ribonuclease H-like"/>
    <property type="match status" value="1"/>
</dbReference>
<reference evidence="3 4" key="1">
    <citation type="submission" date="2024-06" db="EMBL/GenBank/DDBJ databases">
        <title>Genomic Encyclopedia of Type Strains, Phase IV (KMG-IV): sequencing the most valuable type-strain genomes for metagenomic binning, comparative biology and taxonomic classification.</title>
        <authorList>
            <person name="Goeker M."/>
        </authorList>
    </citation>
    <scope>NUCLEOTIDE SEQUENCE [LARGE SCALE GENOMIC DNA]</scope>
    <source>
        <strain evidence="3 4">DSM 28102</strain>
    </source>
</reference>
<dbReference type="Pfam" id="PF00665">
    <property type="entry name" value="rve"/>
    <property type="match status" value="1"/>
</dbReference>
<comment type="caution">
    <text evidence="3">The sequence shown here is derived from an EMBL/GenBank/DDBJ whole genome shotgun (WGS) entry which is preliminary data.</text>
</comment>
<dbReference type="InterPro" id="IPR036397">
    <property type="entry name" value="RNaseH_sf"/>
</dbReference>
<name>A0ABV2IGS8_9HYPH</name>
<accession>A0ABV2IGS8</accession>
<dbReference type="PANTHER" id="PTHR46889">
    <property type="entry name" value="TRANSPOSASE INSF FOR INSERTION SEQUENCE IS3B-RELATED"/>
    <property type="match status" value="1"/>
</dbReference>
<dbReference type="Gene3D" id="3.30.420.10">
    <property type="entry name" value="Ribonuclease H-like superfamily/Ribonuclease H"/>
    <property type="match status" value="1"/>
</dbReference>
<feature type="compositionally biased region" description="Low complexity" evidence="1">
    <location>
        <begin position="135"/>
        <end position="151"/>
    </location>
</feature>
<feature type="region of interest" description="Disordered" evidence="1">
    <location>
        <begin position="133"/>
        <end position="164"/>
    </location>
</feature>
<evidence type="ECO:0000313" key="4">
    <source>
        <dbReference type="Proteomes" id="UP001549164"/>
    </source>
</evidence>
<dbReference type="InterPro" id="IPR050900">
    <property type="entry name" value="Transposase_IS3/IS150/IS904"/>
</dbReference>
<dbReference type="InterPro" id="IPR001584">
    <property type="entry name" value="Integrase_cat-core"/>
</dbReference>
<feature type="domain" description="Integrase catalytic" evidence="2">
    <location>
        <begin position="1"/>
        <end position="114"/>
    </location>
</feature>
<gene>
    <name evidence="3" type="ORF">ABID12_004112</name>
</gene>
<dbReference type="PANTHER" id="PTHR46889:SF4">
    <property type="entry name" value="TRANSPOSASE INSO FOR INSERTION SEQUENCE ELEMENT IS911B-RELATED"/>
    <property type="match status" value="1"/>
</dbReference>
<proteinExistence type="predicted"/>
<keyword evidence="4" id="KW-1185">Reference proteome</keyword>
<evidence type="ECO:0000313" key="3">
    <source>
        <dbReference type="EMBL" id="MET3602145.1"/>
    </source>
</evidence>
<protein>
    <submittedName>
        <fullName evidence="3">Transposase InsO family protein</fullName>
    </submittedName>
</protein>
<dbReference type="Proteomes" id="UP001549164">
    <property type="component" value="Unassembled WGS sequence"/>
</dbReference>
<evidence type="ECO:0000259" key="2">
    <source>
        <dbReference type="PROSITE" id="PS50994"/>
    </source>
</evidence>
<organism evidence="3 4">
    <name type="scientific">Martelella mangrovi</name>
    <dbReference type="NCBI Taxonomy" id="1397477"/>
    <lineage>
        <taxon>Bacteria</taxon>
        <taxon>Pseudomonadati</taxon>
        <taxon>Pseudomonadota</taxon>
        <taxon>Alphaproteobacteria</taxon>
        <taxon>Hyphomicrobiales</taxon>
        <taxon>Aurantimonadaceae</taxon>
        <taxon>Martelella</taxon>
    </lineage>
</organism>
<dbReference type="PROSITE" id="PS50994">
    <property type="entry name" value="INTEGRASE"/>
    <property type="match status" value="1"/>
</dbReference>
<dbReference type="EMBL" id="JBEPLY010000022">
    <property type="protein sequence ID" value="MET3602145.1"/>
    <property type="molecule type" value="Genomic_DNA"/>
</dbReference>
<sequence length="164" mass="18359">MWQTDFTYLKVIGWGWFYLSTILDDFSRYIVGWKLCTNMKVGDVTDTLNIALAASGCDSVKVEHKPRLLSDNGGCYIAEDLADWLKDRKMEQLHGAPGHPQTQGKIERWHQTLKTGSCSKITSSPSTLKLRSVHSSTITTTADTTRASAISRRQRSTSAEEMKS</sequence>
<evidence type="ECO:0000256" key="1">
    <source>
        <dbReference type="SAM" id="MobiDB-lite"/>
    </source>
</evidence>